<dbReference type="NCBIfam" id="TIGR04183">
    <property type="entry name" value="Por_Secre_tail"/>
    <property type="match status" value="1"/>
</dbReference>
<reference evidence="4 5" key="1">
    <citation type="submission" date="2019-06" db="EMBL/GenBank/DDBJ databases">
        <authorList>
            <person name="Meng X."/>
        </authorList>
    </citation>
    <scope>NUCLEOTIDE SEQUENCE [LARGE SCALE GENOMIC DNA]</scope>
    <source>
        <strain evidence="4 5">M625</strain>
    </source>
</reference>
<keyword evidence="5" id="KW-1185">Reference proteome</keyword>
<evidence type="ECO:0000256" key="1">
    <source>
        <dbReference type="ARBA" id="ARBA00022729"/>
    </source>
</evidence>
<dbReference type="EMBL" id="VFWZ01000009">
    <property type="protein sequence ID" value="TPN82346.1"/>
    <property type="molecule type" value="Genomic_DNA"/>
</dbReference>
<dbReference type="Pfam" id="PF18962">
    <property type="entry name" value="Por_Secre_tail"/>
    <property type="match status" value="1"/>
</dbReference>
<dbReference type="CDD" id="cd15482">
    <property type="entry name" value="Sialidase_non-viral"/>
    <property type="match status" value="2"/>
</dbReference>
<evidence type="ECO:0000259" key="3">
    <source>
        <dbReference type="Pfam" id="PF18962"/>
    </source>
</evidence>
<dbReference type="InterPro" id="IPR026444">
    <property type="entry name" value="Secre_tail"/>
</dbReference>
<gene>
    <name evidence="4" type="ORF">FHK87_23265</name>
</gene>
<evidence type="ECO:0000313" key="4">
    <source>
        <dbReference type="EMBL" id="TPN82346.1"/>
    </source>
</evidence>
<dbReference type="InterPro" id="IPR052025">
    <property type="entry name" value="Xyloglucanase_GH74"/>
</dbReference>
<dbReference type="RefSeq" id="WP_140597277.1">
    <property type="nucleotide sequence ID" value="NZ_VFWZ01000009.1"/>
</dbReference>
<feature type="domain" description="Secretion system C-terminal sorting" evidence="3">
    <location>
        <begin position="1104"/>
        <end position="1179"/>
    </location>
</feature>
<dbReference type="SUPFAM" id="SSF110296">
    <property type="entry name" value="Oligoxyloglucan reducing end-specific cellobiohydrolase"/>
    <property type="match status" value="2"/>
</dbReference>
<dbReference type="PANTHER" id="PTHR43739:SF5">
    <property type="entry name" value="EXO-ALPHA-SIALIDASE"/>
    <property type="match status" value="1"/>
</dbReference>
<name>A0A504IVG8_9FLAO</name>
<dbReference type="PANTHER" id="PTHR43739">
    <property type="entry name" value="XYLOGLUCANASE (EUROFUNG)"/>
    <property type="match status" value="1"/>
</dbReference>
<protein>
    <submittedName>
        <fullName evidence="4">T9SS type A sorting domain-containing protein</fullName>
    </submittedName>
</protein>
<dbReference type="Proteomes" id="UP000315540">
    <property type="component" value="Unassembled WGS sequence"/>
</dbReference>
<accession>A0A504IVG8</accession>
<comment type="caution">
    <text evidence="4">The sequence shown here is derived from an EMBL/GenBank/DDBJ whole genome shotgun (WGS) entry which is preliminary data.</text>
</comment>
<feature type="chain" id="PRO_5021463398" evidence="2">
    <location>
        <begin position="27"/>
        <end position="1180"/>
    </location>
</feature>
<dbReference type="OrthoDB" id="9757947at2"/>
<dbReference type="Gene3D" id="2.130.10.10">
    <property type="entry name" value="YVTN repeat-like/Quinoprotein amine dehydrogenase"/>
    <property type="match status" value="4"/>
</dbReference>
<organism evidence="4 5">
    <name type="scientific">Aquimarina algicola</name>
    <dbReference type="NCBI Taxonomy" id="2589995"/>
    <lineage>
        <taxon>Bacteria</taxon>
        <taxon>Pseudomonadati</taxon>
        <taxon>Bacteroidota</taxon>
        <taxon>Flavobacteriia</taxon>
        <taxon>Flavobacteriales</taxon>
        <taxon>Flavobacteriaceae</taxon>
        <taxon>Aquimarina</taxon>
    </lineage>
</organism>
<evidence type="ECO:0000256" key="2">
    <source>
        <dbReference type="SAM" id="SignalP"/>
    </source>
</evidence>
<proteinExistence type="predicted"/>
<dbReference type="AlphaFoldDB" id="A0A504IVG8"/>
<sequence>MTHKLYFSKFVFVLLLLFYTSCSTNTQEETQKVEVVERFEQKQKTQKQKDHSKKKGIEIMAEYIASLLKPIGAEKSTYKEGFLITEHQKAMKNAFKAQAKNSSIIRWKERGPVNVPGRVRGIVVAPDNQDKWYAGTVGGGLWVTKDAGTTWENLTDYKIPNLSTSTVAISPNDPKTIYLGTGEPFNNLDAIGGVGVLKSTNEGRSWEYLNNTRDFGGIGRLAINPEDENNLIVASSNGIYVTTDGGITWQNTYTGGNVQDLNADPTDFNVLYGGVNSIGVIKSEDGGLTWELIFDKDDYNAGHQRFELDVSPANPKRVFISVYTPSNDESSATTAVNTDFYFTNDSGATFALLGFDGEPAAGNLITGQGWYDNIIMAHPFNEDIFYAGGVVMHRVEIVKRSKSESKKKPVPPRPTPQGLKYTFQPIAAGYNNELNDYVHVDQHGLTWTSRSPEKKFKLILANDGGVYHTDYLVDPGTTFNDWSQAAVGLNCTQFYGADKRNGVEDYIAGAQDNGTWVSLTGNTANDETEYTRIIGGDGFEALWNYNDPGKFIGGSQYNNFVGYANGQGYSARHGESGNGTSPFYSKIANTNNNPDVLFSPSISGVWKSTNFGESWELTSIPSNFSVGASSALDVVVSTANPDIVWAGNAMTESGSFVLHVSKDNGRSYEPATTFSDPREDKTHNLFIAGIETSSVNENRAYALFSSQGAAKVLKTEDLGKTWEDISGFSTGEDRGFPDVAIHCLVEMPFDEDRIWVGTDIGVIQTLDGGKNWSLLAGIPAFSVWQMKIVNNEVVMATHGRGVWTATLDELEGYEPPAYYAPPTIVALTQDAIDNQNGKVTYINTNADAESIVVYLDGEEVASITDNVAQNEEFSFVIENIEEGNHTVGIQVVSSEGEASVISTEKIDIIDFSEPETLVSIKTFETSDVYTFGGEFVIDNIGETVGQDVLNNSDHPYQNNATYRTVLKRPIEISAVYKDFTYEDVAITEFDPAPGSFYDFVVVEASTDLVNWVELDKYDAQKFPEWTEAFNSSPTPSISDDLFKKQTIDLLSFFQEGDVVAIRFQLVSDPLFNSFGWAIRSINPDAEEVVAVEPAQPRTSEGPLLYPTISNGEIQISSGNTVTNSIVEIYGMNGRLVFSKALGTLDKKEQRLVLGNLRSGLYLVKVSGDNGVANTSRIVIR</sequence>
<evidence type="ECO:0000313" key="5">
    <source>
        <dbReference type="Proteomes" id="UP000315540"/>
    </source>
</evidence>
<feature type="signal peptide" evidence="2">
    <location>
        <begin position="1"/>
        <end position="26"/>
    </location>
</feature>
<dbReference type="GO" id="GO:0010411">
    <property type="term" value="P:xyloglucan metabolic process"/>
    <property type="evidence" value="ECO:0007669"/>
    <property type="project" value="TreeGrafter"/>
</dbReference>
<dbReference type="InterPro" id="IPR015943">
    <property type="entry name" value="WD40/YVTN_repeat-like_dom_sf"/>
</dbReference>
<keyword evidence="1 2" id="KW-0732">Signal</keyword>